<accession>A0A8J6HZU6</accession>
<gene>
    <name evidence="2" type="ORF">G5B42_01210</name>
</gene>
<reference evidence="2" key="1">
    <citation type="submission" date="2020-06" db="EMBL/GenBank/DDBJ databases">
        <title>Novel chitinolytic bacterium.</title>
        <authorList>
            <person name="Ungkulpasvich U."/>
            <person name="Kosugi A."/>
            <person name="Uke A."/>
        </authorList>
    </citation>
    <scope>NUCLEOTIDE SEQUENCE</scope>
    <source>
        <strain evidence="2">UUS1-1</strain>
    </source>
</reference>
<dbReference type="Proteomes" id="UP000657177">
    <property type="component" value="Unassembled WGS sequence"/>
</dbReference>
<dbReference type="Pfam" id="PF01116">
    <property type="entry name" value="F_bP_aldolase"/>
    <property type="match status" value="1"/>
</dbReference>
<evidence type="ECO:0000313" key="3">
    <source>
        <dbReference type="Proteomes" id="UP000657177"/>
    </source>
</evidence>
<feature type="binding site" evidence="1">
    <location>
        <position position="133"/>
    </location>
    <ligand>
        <name>Zn(2+)</name>
        <dbReference type="ChEBI" id="CHEBI:29105"/>
        <label>2</label>
    </ligand>
</feature>
<comment type="cofactor">
    <cofactor evidence="1">
        <name>Zn(2+)</name>
        <dbReference type="ChEBI" id="CHEBI:29105"/>
    </cofactor>
    <text evidence="1">Binds 2 Zn(2+) ions per subunit. One is catalytic and the other provides a structural contribution.</text>
</comment>
<protein>
    <submittedName>
        <fullName evidence="2">Class II fructose-bisphosphate aldolase</fullName>
    </submittedName>
</protein>
<keyword evidence="1" id="KW-0862">Zinc</keyword>
<feature type="binding site" evidence="1">
    <location>
        <position position="103"/>
    </location>
    <ligand>
        <name>Zn(2+)</name>
        <dbReference type="ChEBI" id="CHEBI:29105"/>
        <label>2</label>
    </ligand>
</feature>
<dbReference type="SUPFAM" id="SSF51569">
    <property type="entry name" value="Aldolase"/>
    <property type="match status" value="1"/>
</dbReference>
<name>A0A8J6HZU6_9FIRM</name>
<dbReference type="InterPro" id="IPR013785">
    <property type="entry name" value="Aldolase_TIM"/>
</dbReference>
<keyword evidence="3" id="KW-1185">Reference proteome</keyword>
<sequence>MLFKLSHLQRVAWRNGYAICHVLGGNLEMAYGAIRAAEALQSPIALGVAPEVFAGIPLEIAFPMLLNMAERARVPVAVQLEHGKSYEQIAKAIKLGVNSVMFDGSSLPYAENVAQTKRIAELAHAFDVCVEAELGQVGGSALRKPASAPAGYKTDPELVPDFIAKTGVDALAISFGNVHGPYQGKPEIDLDLVAKIASLTDVPLVMHGGSGLPESMYGKIVAAGISNIHFYSGVARYAWSELEKKIGEDDPYPPYHEIVAHTLQFFEEKTKHLIELLGSAGKAGDFYSV</sequence>
<comment type="caution">
    <text evidence="2">The sequence shown here is derived from an EMBL/GenBank/DDBJ whole genome shotgun (WGS) entry which is preliminary data.</text>
</comment>
<keyword evidence="1" id="KW-0479">Metal-binding</keyword>
<dbReference type="PANTHER" id="PTHR30304">
    <property type="entry name" value="D-TAGATOSE-1,6-BISPHOSPHATE ALDOLASE"/>
    <property type="match status" value="1"/>
</dbReference>
<dbReference type="PANTHER" id="PTHR30304:SF0">
    <property type="entry name" value="D-TAGATOSE-1,6-BISPHOSPHATE ALDOLASE SUBUNIT GATY-RELATED"/>
    <property type="match status" value="1"/>
</dbReference>
<dbReference type="GO" id="GO:0016832">
    <property type="term" value="F:aldehyde-lyase activity"/>
    <property type="evidence" value="ECO:0007669"/>
    <property type="project" value="InterPro"/>
</dbReference>
<feature type="binding site" evidence="1">
    <location>
        <position position="82"/>
    </location>
    <ligand>
        <name>Zn(2+)</name>
        <dbReference type="ChEBI" id="CHEBI:29105"/>
        <label>1</label>
        <note>catalytic</note>
    </ligand>
</feature>
<proteinExistence type="predicted"/>
<feature type="binding site" evidence="1">
    <location>
        <position position="179"/>
    </location>
    <ligand>
        <name>Zn(2+)</name>
        <dbReference type="ChEBI" id="CHEBI:29105"/>
        <label>1</label>
        <note>catalytic</note>
    </ligand>
</feature>
<dbReference type="InterPro" id="IPR000771">
    <property type="entry name" value="FBA_II"/>
</dbReference>
<evidence type="ECO:0000256" key="1">
    <source>
        <dbReference type="PIRSR" id="PIRSR001359-3"/>
    </source>
</evidence>
<dbReference type="GO" id="GO:0008270">
    <property type="term" value="F:zinc ion binding"/>
    <property type="evidence" value="ECO:0007669"/>
    <property type="project" value="InterPro"/>
</dbReference>
<dbReference type="Gene3D" id="3.20.20.70">
    <property type="entry name" value="Aldolase class I"/>
    <property type="match status" value="1"/>
</dbReference>
<dbReference type="InterPro" id="IPR050246">
    <property type="entry name" value="Class_II_FBP_aldolase"/>
</dbReference>
<dbReference type="AlphaFoldDB" id="A0A8J6HZU6"/>
<feature type="binding site" evidence="1">
    <location>
        <position position="207"/>
    </location>
    <ligand>
        <name>Zn(2+)</name>
        <dbReference type="ChEBI" id="CHEBI:29105"/>
        <label>1</label>
        <note>catalytic</note>
    </ligand>
</feature>
<dbReference type="CDD" id="cd00947">
    <property type="entry name" value="TBP_aldolase_IIB"/>
    <property type="match status" value="1"/>
</dbReference>
<evidence type="ECO:0000313" key="2">
    <source>
        <dbReference type="EMBL" id="MBA2132174.1"/>
    </source>
</evidence>
<dbReference type="EMBL" id="JAAKDE010000002">
    <property type="protein sequence ID" value="MBA2132174.1"/>
    <property type="molecule type" value="Genomic_DNA"/>
</dbReference>
<dbReference type="GO" id="GO:0005975">
    <property type="term" value="P:carbohydrate metabolic process"/>
    <property type="evidence" value="ECO:0007669"/>
    <property type="project" value="InterPro"/>
</dbReference>
<dbReference type="RefSeq" id="WP_181338624.1">
    <property type="nucleotide sequence ID" value="NZ_JAAKDE010000002.1"/>
</dbReference>
<dbReference type="PIRSF" id="PIRSF001359">
    <property type="entry name" value="F_bP_aldolase_II"/>
    <property type="match status" value="1"/>
</dbReference>
<organism evidence="2 3">
    <name type="scientific">Capillibacterium thermochitinicola</name>
    <dbReference type="NCBI Taxonomy" id="2699427"/>
    <lineage>
        <taxon>Bacteria</taxon>
        <taxon>Bacillati</taxon>
        <taxon>Bacillota</taxon>
        <taxon>Capillibacterium</taxon>
    </lineage>
</organism>